<gene>
    <name evidence="1" type="ORF">ICHGDBFH_00026</name>
</gene>
<proteinExistence type="predicted"/>
<dbReference type="InterPro" id="IPR029060">
    <property type="entry name" value="PIN-like_dom_sf"/>
</dbReference>
<dbReference type="PANTHER" id="PTHR39550">
    <property type="entry name" value="SLL0658 PROTEIN"/>
    <property type="match status" value="1"/>
</dbReference>
<sequence length="163" mass="18823">MLIICDTDFLSSLLKIKRLELVKDLFKQKNLYIPVAVLSEIAEIYLIADLLNKDWIKVKKVSEEDLKRMETDKEFANLGSGEKESLVLCKQFHDSILLISDNKARKIANKNNITVLNIPAFLLACKDIGILSSEDITTIIRDLKDKDYYEFSKEEKQRLINDK</sequence>
<protein>
    <recommendedName>
        <fullName evidence="2">PIN domain-containing protein</fullName>
    </recommendedName>
</protein>
<name>A0A7G9YMY7_9EURY</name>
<organism evidence="1">
    <name type="scientific">Candidatus Methanogaster sp. ANME-2c ERB4</name>
    <dbReference type="NCBI Taxonomy" id="2759911"/>
    <lineage>
        <taxon>Archaea</taxon>
        <taxon>Methanobacteriati</taxon>
        <taxon>Methanobacteriota</taxon>
        <taxon>Stenosarchaea group</taxon>
        <taxon>Methanomicrobia</taxon>
        <taxon>Methanosarcinales</taxon>
        <taxon>ANME-2 cluster</taxon>
        <taxon>Candidatus Methanogasteraceae</taxon>
        <taxon>Candidatus Methanogaster</taxon>
    </lineage>
</organism>
<dbReference type="PANTHER" id="PTHR39550:SF1">
    <property type="entry name" value="SLL0658 PROTEIN"/>
    <property type="match status" value="1"/>
</dbReference>
<dbReference type="EMBL" id="MT631378">
    <property type="protein sequence ID" value="QNO49371.1"/>
    <property type="molecule type" value="Genomic_DNA"/>
</dbReference>
<dbReference type="Gene3D" id="3.40.50.1010">
    <property type="entry name" value="5'-nuclease"/>
    <property type="match status" value="1"/>
</dbReference>
<evidence type="ECO:0000313" key="1">
    <source>
        <dbReference type="EMBL" id="QNO49371.1"/>
    </source>
</evidence>
<dbReference type="Pfam" id="PF11848">
    <property type="entry name" value="DUF3368"/>
    <property type="match status" value="1"/>
</dbReference>
<dbReference type="SUPFAM" id="SSF88723">
    <property type="entry name" value="PIN domain-like"/>
    <property type="match status" value="1"/>
</dbReference>
<dbReference type="AlphaFoldDB" id="A0A7G9YMY7"/>
<evidence type="ECO:0008006" key="2">
    <source>
        <dbReference type="Google" id="ProtNLM"/>
    </source>
</evidence>
<reference evidence="1" key="1">
    <citation type="submission" date="2020-06" db="EMBL/GenBank/DDBJ databases">
        <title>Unique genomic features of the anaerobic methanotrophic archaea.</title>
        <authorList>
            <person name="Chadwick G.L."/>
            <person name="Skennerton C.T."/>
            <person name="Laso-Perez R."/>
            <person name="Leu A.O."/>
            <person name="Speth D.R."/>
            <person name="Yu H."/>
            <person name="Morgan-Lang C."/>
            <person name="Hatzenpichler R."/>
            <person name="Goudeau D."/>
            <person name="Malmstrom R."/>
            <person name="Brazelton W.J."/>
            <person name="Woyke T."/>
            <person name="Hallam S.J."/>
            <person name="Tyson G.W."/>
            <person name="Wegener G."/>
            <person name="Boetius A."/>
            <person name="Orphan V."/>
        </authorList>
    </citation>
    <scope>NUCLEOTIDE SEQUENCE</scope>
</reference>
<dbReference type="InterPro" id="IPR021799">
    <property type="entry name" value="PIN-like_prokaryotic"/>
</dbReference>
<accession>A0A7G9YMY7</accession>